<protein>
    <submittedName>
        <fullName evidence="2">Uncharacterized protein</fullName>
    </submittedName>
</protein>
<keyword evidence="3" id="KW-1185">Reference proteome</keyword>
<reference evidence="2" key="2">
    <citation type="submission" date="2018-05" db="EMBL/GenBank/DDBJ databases">
        <title>OgluRS3 (Oryza glumaepatula Reference Sequence Version 3).</title>
        <authorList>
            <person name="Zhang J."/>
            <person name="Kudrna D."/>
            <person name="Lee S."/>
            <person name="Talag J."/>
            <person name="Welchert J."/>
            <person name="Wing R.A."/>
        </authorList>
    </citation>
    <scope>NUCLEOTIDE SEQUENCE [LARGE SCALE GENOMIC DNA]</scope>
</reference>
<sequence>MPPSAGQMWLDVARRRRPVPERRRGKIRRLRKGEIRRPPQPPRSSRRTGGRCSHLVKSIVKPRPGGNVGEIGDARSGLSNTGSGSSKG</sequence>
<proteinExistence type="predicted"/>
<reference evidence="2" key="1">
    <citation type="submission" date="2015-04" db="UniProtKB">
        <authorList>
            <consortium name="EnsemblPlants"/>
        </authorList>
    </citation>
    <scope>IDENTIFICATION</scope>
</reference>
<dbReference type="HOGENOM" id="CLU_191746_0_0_1"/>
<accession>A0A0D9ZIJ2</accession>
<evidence type="ECO:0000313" key="3">
    <source>
        <dbReference type="Proteomes" id="UP000026961"/>
    </source>
</evidence>
<feature type="region of interest" description="Disordered" evidence="1">
    <location>
        <begin position="1"/>
        <end position="88"/>
    </location>
</feature>
<dbReference type="Gramene" id="OGLUM04G06430.1">
    <property type="protein sequence ID" value="OGLUM04G06430.1"/>
    <property type="gene ID" value="OGLUM04G06430"/>
</dbReference>
<organism evidence="2">
    <name type="scientific">Oryza glumipatula</name>
    <dbReference type="NCBI Taxonomy" id="40148"/>
    <lineage>
        <taxon>Eukaryota</taxon>
        <taxon>Viridiplantae</taxon>
        <taxon>Streptophyta</taxon>
        <taxon>Embryophyta</taxon>
        <taxon>Tracheophyta</taxon>
        <taxon>Spermatophyta</taxon>
        <taxon>Magnoliopsida</taxon>
        <taxon>Liliopsida</taxon>
        <taxon>Poales</taxon>
        <taxon>Poaceae</taxon>
        <taxon>BOP clade</taxon>
        <taxon>Oryzoideae</taxon>
        <taxon>Oryzeae</taxon>
        <taxon>Oryzinae</taxon>
        <taxon>Oryza</taxon>
    </lineage>
</organism>
<evidence type="ECO:0000313" key="2">
    <source>
        <dbReference type="EnsemblPlants" id="OGLUM04G06430.1"/>
    </source>
</evidence>
<dbReference type="EnsemblPlants" id="OGLUM04G06430.1">
    <property type="protein sequence ID" value="OGLUM04G06430.1"/>
    <property type="gene ID" value="OGLUM04G06430"/>
</dbReference>
<dbReference type="AlphaFoldDB" id="A0A0D9ZIJ2"/>
<evidence type="ECO:0000256" key="1">
    <source>
        <dbReference type="SAM" id="MobiDB-lite"/>
    </source>
</evidence>
<name>A0A0D9ZIJ2_9ORYZ</name>
<dbReference type="Proteomes" id="UP000026961">
    <property type="component" value="Chromosome 4"/>
</dbReference>
<feature type="compositionally biased region" description="Polar residues" evidence="1">
    <location>
        <begin position="77"/>
        <end position="88"/>
    </location>
</feature>